<evidence type="ECO:0000256" key="12">
    <source>
        <dbReference type="ARBA" id="ARBA00049255"/>
    </source>
</evidence>
<dbReference type="GO" id="GO:0005524">
    <property type="term" value="F:ATP binding"/>
    <property type="evidence" value="ECO:0007669"/>
    <property type="project" value="UniProtKB-KW"/>
</dbReference>
<evidence type="ECO:0000256" key="9">
    <source>
        <dbReference type="ARBA" id="ARBA00023128"/>
    </source>
</evidence>
<evidence type="ECO:0000259" key="14">
    <source>
        <dbReference type="PROSITE" id="PS50862"/>
    </source>
</evidence>
<dbReference type="Gene3D" id="3.30.930.10">
    <property type="entry name" value="Bira Bifunctional Protein, Domain 2"/>
    <property type="match status" value="1"/>
</dbReference>
<evidence type="ECO:0000256" key="11">
    <source>
        <dbReference type="ARBA" id="ARBA00031194"/>
    </source>
</evidence>
<keyword evidence="10" id="KW-0030">Aminoacyl-tRNA synthetase</keyword>
<dbReference type="PANTHER" id="PTHR11538:SF41">
    <property type="entry name" value="PHENYLALANINE--TRNA LIGASE, MITOCHONDRIAL"/>
    <property type="match status" value="1"/>
</dbReference>
<evidence type="ECO:0000256" key="3">
    <source>
        <dbReference type="ARBA" id="ARBA00012814"/>
    </source>
</evidence>
<dbReference type="Proteomes" id="UP001055712">
    <property type="component" value="Unassembled WGS sequence"/>
</dbReference>
<dbReference type="OrthoDB" id="4457at2759"/>
<reference evidence="16" key="2">
    <citation type="submission" date="2020-11" db="EMBL/GenBank/DDBJ databases">
        <authorList>
            <person name="Cecchin M."/>
            <person name="Marcolungo L."/>
            <person name="Rossato M."/>
            <person name="Girolomoni L."/>
            <person name="Cosentino E."/>
            <person name="Cuine S."/>
            <person name="Li-Beisson Y."/>
            <person name="Delledonne M."/>
            <person name="Ballottari M."/>
        </authorList>
    </citation>
    <scope>NUCLEOTIDE SEQUENCE</scope>
    <source>
        <strain evidence="16">211/11P</strain>
        <tissue evidence="16">Whole cell</tissue>
    </source>
</reference>
<dbReference type="CDD" id="cd00496">
    <property type="entry name" value="PheRS_alpha_core"/>
    <property type="match status" value="1"/>
</dbReference>
<evidence type="ECO:0000256" key="7">
    <source>
        <dbReference type="ARBA" id="ARBA00022917"/>
    </source>
</evidence>
<dbReference type="GO" id="GO:0006432">
    <property type="term" value="P:phenylalanyl-tRNA aminoacylation"/>
    <property type="evidence" value="ECO:0007669"/>
    <property type="project" value="InterPro"/>
</dbReference>
<dbReference type="FunFam" id="3.30.70.380:FF:000003">
    <property type="entry name" value="Phenylalanine--tRNA ligase chloroplastic/mitochondrial"/>
    <property type="match status" value="1"/>
</dbReference>
<evidence type="ECO:0000256" key="2">
    <source>
        <dbReference type="ARBA" id="ARBA00008226"/>
    </source>
</evidence>
<keyword evidence="8" id="KW-0809">Transit peptide</keyword>
<comment type="subcellular location">
    <subcellularLocation>
        <location evidence="1">Mitochondrion matrix</location>
    </subcellularLocation>
</comment>
<evidence type="ECO:0000256" key="13">
    <source>
        <dbReference type="ARBA" id="ARBA00057761"/>
    </source>
</evidence>
<reference evidence="16" key="1">
    <citation type="journal article" date="2019" name="Plant J.">
        <title>Chlorella vulgaris genome assembly and annotation reveals the molecular basis for metabolic acclimation to high light conditions.</title>
        <authorList>
            <person name="Cecchin M."/>
            <person name="Marcolungo L."/>
            <person name="Rossato M."/>
            <person name="Girolomoni L."/>
            <person name="Cosentino E."/>
            <person name="Cuine S."/>
            <person name="Li-Beisson Y."/>
            <person name="Delledonne M."/>
            <person name="Ballottari M."/>
        </authorList>
    </citation>
    <scope>NUCLEOTIDE SEQUENCE</scope>
    <source>
        <strain evidence="16">211/11P</strain>
    </source>
</reference>
<keyword evidence="6" id="KW-0067">ATP-binding</keyword>
<dbReference type="InterPro" id="IPR045864">
    <property type="entry name" value="aa-tRNA-synth_II/BPL/LPL"/>
</dbReference>
<protein>
    <recommendedName>
        <fullName evidence="3">phenylalanine--tRNA ligase</fullName>
        <ecNumber evidence="3">6.1.1.20</ecNumber>
    </recommendedName>
    <alternativeName>
        <fullName evidence="11">Phenylalanyl-tRNA synthetase</fullName>
    </alternativeName>
</protein>
<dbReference type="InterPro" id="IPR005121">
    <property type="entry name" value="Fdx_antiC-bd"/>
</dbReference>
<dbReference type="GO" id="GO:0005759">
    <property type="term" value="C:mitochondrial matrix"/>
    <property type="evidence" value="ECO:0007669"/>
    <property type="project" value="UniProtKB-SubCell"/>
</dbReference>
<evidence type="ECO:0000313" key="16">
    <source>
        <dbReference type="EMBL" id="KAI3438380.1"/>
    </source>
</evidence>
<keyword evidence="4" id="KW-0436">Ligase</keyword>
<dbReference type="SUPFAM" id="SSF54991">
    <property type="entry name" value="Anticodon-binding domain of PheRS"/>
    <property type="match status" value="1"/>
</dbReference>
<dbReference type="SUPFAM" id="SSF55681">
    <property type="entry name" value="Class II aaRS and biotin synthetases"/>
    <property type="match status" value="1"/>
</dbReference>
<dbReference type="GO" id="GO:0004826">
    <property type="term" value="F:phenylalanine-tRNA ligase activity"/>
    <property type="evidence" value="ECO:0007669"/>
    <property type="project" value="UniProtKB-EC"/>
</dbReference>
<dbReference type="Pfam" id="PF01409">
    <property type="entry name" value="tRNA-synt_2d"/>
    <property type="match status" value="1"/>
</dbReference>
<evidence type="ECO:0000256" key="6">
    <source>
        <dbReference type="ARBA" id="ARBA00022840"/>
    </source>
</evidence>
<dbReference type="EMBL" id="SIDB01000001">
    <property type="protein sequence ID" value="KAI3438380.1"/>
    <property type="molecule type" value="Genomic_DNA"/>
</dbReference>
<dbReference type="Pfam" id="PF03147">
    <property type="entry name" value="FDX-ACB"/>
    <property type="match status" value="1"/>
</dbReference>
<dbReference type="Gene3D" id="3.30.70.380">
    <property type="entry name" value="Ferrodoxin-fold anticodon-binding domain"/>
    <property type="match status" value="1"/>
</dbReference>
<keyword evidence="17" id="KW-1185">Reference proteome</keyword>
<name>A0A9D4TYT7_CHLVU</name>
<proteinExistence type="inferred from homology"/>
<sequence length="434" mass="48844">MSLTALSHCGPRCSLAVRHLVQQRSLWAGTFRSAQLTALPKAPGFVRPPRQLSSSTVAQCAAAAPSVLSRADVITDHPFNNITDTIFQKIGVNLHQQPGHPIGIIKGAIHDYFDSHHPTTFTKFDDLAPIVAATANFDEVLVPADHVSRSPNDTYYVAPETVLRCHTSAHQAEILRQGERAFLVTGDVYRRDSIDATHYPVFHQMEGVRVFGPQDWQASGMEGAQYAEVELKRTLEGLAQHLFGEVEMRWIDAYFPFTEPSFELEIFFKGQWLEVLGCGVMQQQILDKNLGPGQKAWAFGLGLERLAMVLFDIPDIRLFWTSDQRFLGQFKAGNMTTKFKSYSKYPPCYKDVAFWISDAFTENNLCEVVRDIAGDLAEEVKLIDDFTHPKTGRTSHCYRIAYRSMERSLTDDEVNALQEEVRSTVATKLNVELR</sequence>
<feature type="domain" description="FDX-ACB" evidence="15">
    <location>
        <begin position="343"/>
        <end position="434"/>
    </location>
</feature>
<evidence type="ECO:0000256" key="5">
    <source>
        <dbReference type="ARBA" id="ARBA00022741"/>
    </source>
</evidence>
<keyword evidence="5" id="KW-0547">Nucleotide-binding</keyword>
<evidence type="ECO:0000256" key="10">
    <source>
        <dbReference type="ARBA" id="ARBA00023146"/>
    </source>
</evidence>
<dbReference type="FunFam" id="3.30.930.10:FF:000083">
    <property type="entry name" value="Phenylalanine--tRNA ligase"/>
    <property type="match status" value="1"/>
</dbReference>
<gene>
    <name evidence="16" type="ORF">D9Q98_000812</name>
</gene>
<dbReference type="EC" id="6.1.1.20" evidence="3"/>
<comment type="similarity">
    <text evidence="2">Belongs to the class-II aminoacyl-tRNA synthetase family.</text>
</comment>
<dbReference type="PROSITE" id="PS50862">
    <property type="entry name" value="AA_TRNA_LIGASE_II"/>
    <property type="match status" value="1"/>
</dbReference>
<dbReference type="InterPro" id="IPR004530">
    <property type="entry name" value="Phe-tRNA-synth_IIc_mito"/>
</dbReference>
<evidence type="ECO:0000256" key="1">
    <source>
        <dbReference type="ARBA" id="ARBA00004305"/>
    </source>
</evidence>
<keyword evidence="9" id="KW-0496">Mitochondrion</keyword>
<comment type="function">
    <text evidence="13">Is responsible for the charging of tRNA(Phe) with phenylalanine in mitochondrial translation.</text>
</comment>
<comment type="caution">
    <text evidence="16">The sequence shown here is derived from an EMBL/GenBank/DDBJ whole genome shotgun (WGS) entry which is preliminary data.</text>
</comment>
<keyword evidence="7" id="KW-0648">Protein biosynthesis</keyword>
<dbReference type="PANTHER" id="PTHR11538">
    <property type="entry name" value="PHENYLALANYL-TRNA SYNTHETASE"/>
    <property type="match status" value="1"/>
</dbReference>
<evidence type="ECO:0000256" key="4">
    <source>
        <dbReference type="ARBA" id="ARBA00022598"/>
    </source>
</evidence>
<comment type="catalytic activity">
    <reaction evidence="12">
        <text>tRNA(Phe) + L-phenylalanine + ATP = L-phenylalanyl-tRNA(Phe) + AMP + diphosphate + H(+)</text>
        <dbReference type="Rhea" id="RHEA:19413"/>
        <dbReference type="Rhea" id="RHEA-COMP:9668"/>
        <dbReference type="Rhea" id="RHEA-COMP:9699"/>
        <dbReference type="ChEBI" id="CHEBI:15378"/>
        <dbReference type="ChEBI" id="CHEBI:30616"/>
        <dbReference type="ChEBI" id="CHEBI:33019"/>
        <dbReference type="ChEBI" id="CHEBI:58095"/>
        <dbReference type="ChEBI" id="CHEBI:78442"/>
        <dbReference type="ChEBI" id="CHEBI:78531"/>
        <dbReference type="ChEBI" id="CHEBI:456215"/>
        <dbReference type="EC" id="6.1.1.20"/>
    </reaction>
</comment>
<dbReference type="InterPro" id="IPR002319">
    <property type="entry name" value="Phenylalanyl-tRNA_Synthase"/>
</dbReference>
<dbReference type="SMART" id="SM00896">
    <property type="entry name" value="FDX-ACB"/>
    <property type="match status" value="1"/>
</dbReference>
<accession>A0A9D4TYT7</accession>
<dbReference type="PROSITE" id="PS51447">
    <property type="entry name" value="FDX_ACB"/>
    <property type="match status" value="1"/>
</dbReference>
<dbReference type="NCBIfam" id="TIGR00469">
    <property type="entry name" value="pheS_mito"/>
    <property type="match status" value="1"/>
</dbReference>
<evidence type="ECO:0000259" key="15">
    <source>
        <dbReference type="PROSITE" id="PS51447"/>
    </source>
</evidence>
<dbReference type="AlphaFoldDB" id="A0A9D4TYT7"/>
<dbReference type="GO" id="GO:0000049">
    <property type="term" value="F:tRNA binding"/>
    <property type="evidence" value="ECO:0007669"/>
    <property type="project" value="InterPro"/>
</dbReference>
<feature type="domain" description="Aminoacyl-transfer RNA synthetases class-II family profile" evidence="14">
    <location>
        <begin position="186"/>
        <end position="347"/>
    </location>
</feature>
<dbReference type="InterPro" id="IPR036690">
    <property type="entry name" value="Fdx_antiC-bd_sf"/>
</dbReference>
<dbReference type="InterPro" id="IPR006195">
    <property type="entry name" value="aa-tRNA-synth_II"/>
</dbReference>
<organism evidence="16 17">
    <name type="scientific">Chlorella vulgaris</name>
    <name type="common">Green alga</name>
    <dbReference type="NCBI Taxonomy" id="3077"/>
    <lineage>
        <taxon>Eukaryota</taxon>
        <taxon>Viridiplantae</taxon>
        <taxon>Chlorophyta</taxon>
        <taxon>core chlorophytes</taxon>
        <taxon>Trebouxiophyceae</taxon>
        <taxon>Chlorellales</taxon>
        <taxon>Chlorellaceae</taxon>
        <taxon>Chlorella clade</taxon>
        <taxon>Chlorella</taxon>
    </lineage>
</organism>
<evidence type="ECO:0000256" key="8">
    <source>
        <dbReference type="ARBA" id="ARBA00022946"/>
    </source>
</evidence>
<evidence type="ECO:0000313" key="17">
    <source>
        <dbReference type="Proteomes" id="UP001055712"/>
    </source>
</evidence>